<protein>
    <submittedName>
        <fullName evidence="1">Uncharacterized protein</fullName>
    </submittedName>
</protein>
<reference evidence="1" key="1">
    <citation type="submission" date="2020-05" db="EMBL/GenBank/DDBJ databases">
        <authorList>
            <person name="Chiriac C."/>
            <person name="Salcher M."/>
            <person name="Ghai R."/>
            <person name="Kavagutti S V."/>
        </authorList>
    </citation>
    <scope>NUCLEOTIDE SEQUENCE</scope>
</reference>
<name>A0A6J5RI35_9CAUD</name>
<gene>
    <name evidence="1" type="ORF">UFOVP1290_199</name>
</gene>
<organism evidence="1">
    <name type="scientific">uncultured Caudovirales phage</name>
    <dbReference type="NCBI Taxonomy" id="2100421"/>
    <lineage>
        <taxon>Viruses</taxon>
        <taxon>Duplodnaviria</taxon>
        <taxon>Heunggongvirae</taxon>
        <taxon>Uroviricota</taxon>
        <taxon>Caudoviricetes</taxon>
        <taxon>Peduoviridae</taxon>
        <taxon>Maltschvirus</taxon>
        <taxon>Maltschvirus maltsch</taxon>
    </lineage>
</organism>
<sequence>MNYKDFLDNQGFWKEAYCAAMSCGEFSPENRAKSADKAVDMFLERQRQALKEQEDAEIAGRLAPNHFEIEDK</sequence>
<accession>A0A6J5RI35</accession>
<dbReference type="EMBL" id="LR797252">
    <property type="protein sequence ID" value="CAB4196679.1"/>
    <property type="molecule type" value="Genomic_DNA"/>
</dbReference>
<evidence type="ECO:0000313" key="1">
    <source>
        <dbReference type="EMBL" id="CAB4196679.1"/>
    </source>
</evidence>
<proteinExistence type="predicted"/>